<dbReference type="Proteomes" id="UP000248329">
    <property type="component" value="Unassembled WGS sequence"/>
</dbReference>
<dbReference type="EMBL" id="PQXF01000009">
    <property type="protein sequence ID" value="PXF60966.1"/>
    <property type="molecule type" value="Genomic_DNA"/>
</dbReference>
<organism evidence="1 2">
    <name type="scientific">Candidatus Methanogaster sp</name>
    <dbReference type="NCBI Taxonomy" id="3386292"/>
    <lineage>
        <taxon>Archaea</taxon>
        <taxon>Methanobacteriati</taxon>
        <taxon>Methanobacteriota</taxon>
        <taxon>Stenosarchaea group</taxon>
        <taxon>Methanomicrobia</taxon>
        <taxon>Methanosarcinales</taxon>
        <taxon>ANME-2 cluster</taxon>
        <taxon>Candidatus Methanogasteraceae</taxon>
        <taxon>Candidatus Methanogaster</taxon>
    </lineage>
</organism>
<reference evidence="1" key="1">
    <citation type="submission" date="2018-01" db="EMBL/GenBank/DDBJ databases">
        <authorList>
            <person name="Krukenberg V."/>
        </authorList>
    </citation>
    <scope>NUCLEOTIDE SEQUENCE</scope>
    <source>
        <strain evidence="1">E20ANME2</strain>
    </source>
</reference>
<name>A0AC61L3C8_9EURY</name>
<proteinExistence type="predicted"/>
<accession>A0AC61L3C8</accession>
<sequence>MPEYLAPGVYIEEIEIGAKPIEGVSTSTAGFLGPTERGPISPQFVTNFGDFQNKFGGFVEGSYLAYGVNGFFSNGGQRCFVGRIIGKNARTSSNNLTLEEDGSEADVIKITAIGPGDWGDNIAVIVEPATLYKEGKNQLFKLTAKYWKSMVGTEDESLTAEDIVDAQKDSLPDIVEVYDNLSPTEASSDYYEKRINDTSNLIKVEMVVGGSPENQIKLLGNGTSGNDITSSDYKGDEAAAPGERTGLAAFKEIDDISILCVPDETSNNLTDYLVEHCENMKDRFAVLQAAQSAGAIANLAPPNDSKYAAFYYPWIRVIDPVTNNKKLVPPGGHIAGIYARSDTERGVHKAPANEVIRGAQGLQFSLTKAEQDILNPKGVNCIRAFPGRGIRVWGARTTSSDPLWKYLNVRRLFLYLEGSIDQGTQWVVFEPNNEKLWARVKQSITQFLTTIWRSGALMGLTPDEAFFVKCDRTTMTQDDIDNGRLIVMIGIAPTKPAEFVIFRIAQWAGGSAATE</sequence>
<gene>
    <name evidence="1" type="ORF">C4B59_06330</name>
</gene>
<comment type="caution">
    <text evidence="1">The sequence shown here is derived from an EMBL/GenBank/DDBJ whole genome shotgun (WGS) entry which is preliminary data.</text>
</comment>
<evidence type="ECO:0000313" key="2">
    <source>
        <dbReference type="Proteomes" id="UP000248329"/>
    </source>
</evidence>
<protein>
    <submittedName>
        <fullName evidence="1">Phage tail protein</fullName>
    </submittedName>
</protein>
<evidence type="ECO:0000313" key="1">
    <source>
        <dbReference type="EMBL" id="PXF60966.1"/>
    </source>
</evidence>